<gene>
    <name evidence="1" type="ORF">BKA67DRAFT_566252</name>
</gene>
<dbReference type="AlphaFoldDB" id="A0A9P8ZYA6"/>
<name>A0A9P8ZYA6_9PEZI</name>
<sequence length="100" mass="11183">MLCLCGFLVMTAELQHVEESLLGLQRVEGFDCLSLCRLPLANVGGILWYGLTPHFIGSARIRTCRSDGTQQREEFLLYFNMAASQKAETAMSACFFVRTV</sequence>
<organism evidence="1 2">
    <name type="scientific">Truncatella angustata</name>
    <dbReference type="NCBI Taxonomy" id="152316"/>
    <lineage>
        <taxon>Eukaryota</taxon>
        <taxon>Fungi</taxon>
        <taxon>Dikarya</taxon>
        <taxon>Ascomycota</taxon>
        <taxon>Pezizomycotina</taxon>
        <taxon>Sordariomycetes</taxon>
        <taxon>Xylariomycetidae</taxon>
        <taxon>Amphisphaeriales</taxon>
        <taxon>Sporocadaceae</taxon>
        <taxon>Truncatella</taxon>
    </lineage>
</organism>
<dbReference type="Proteomes" id="UP000758603">
    <property type="component" value="Unassembled WGS sequence"/>
</dbReference>
<dbReference type="EMBL" id="JAGPXC010000004">
    <property type="protein sequence ID" value="KAH6654799.1"/>
    <property type="molecule type" value="Genomic_DNA"/>
</dbReference>
<protein>
    <submittedName>
        <fullName evidence="1">Uncharacterized protein</fullName>
    </submittedName>
</protein>
<evidence type="ECO:0000313" key="1">
    <source>
        <dbReference type="EMBL" id="KAH6654799.1"/>
    </source>
</evidence>
<keyword evidence="2" id="KW-1185">Reference proteome</keyword>
<comment type="caution">
    <text evidence="1">The sequence shown here is derived from an EMBL/GenBank/DDBJ whole genome shotgun (WGS) entry which is preliminary data.</text>
</comment>
<accession>A0A9P8ZYA6</accession>
<dbReference type="GeneID" id="70131763"/>
<reference evidence="1" key="1">
    <citation type="journal article" date="2021" name="Nat. Commun.">
        <title>Genetic determinants of endophytism in the Arabidopsis root mycobiome.</title>
        <authorList>
            <person name="Mesny F."/>
            <person name="Miyauchi S."/>
            <person name="Thiergart T."/>
            <person name="Pickel B."/>
            <person name="Atanasova L."/>
            <person name="Karlsson M."/>
            <person name="Huettel B."/>
            <person name="Barry K.W."/>
            <person name="Haridas S."/>
            <person name="Chen C."/>
            <person name="Bauer D."/>
            <person name="Andreopoulos W."/>
            <person name="Pangilinan J."/>
            <person name="LaButti K."/>
            <person name="Riley R."/>
            <person name="Lipzen A."/>
            <person name="Clum A."/>
            <person name="Drula E."/>
            <person name="Henrissat B."/>
            <person name="Kohler A."/>
            <person name="Grigoriev I.V."/>
            <person name="Martin F.M."/>
            <person name="Hacquard S."/>
        </authorList>
    </citation>
    <scope>NUCLEOTIDE SEQUENCE</scope>
    <source>
        <strain evidence="1">MPI-SDFR-AT-0073</strain>
    </source>
</reference>
<dbReference type="RefSeq" id="XP_045959069.1">
    <property type="nucleotide sequence ID" value="XM_046102871.1"/>
</dbReference>
<evidence type="ECO:0000313" key="2">
    <source>
        <dbReference type="Proteomes" id="UP000758603"/>
    </source>
</evidence>
<proteinExistence type="predicted"/>